<dbReference type="GO" id="GO:0071897">
    <property type="term" value="P:DNA biosynthetic process"/>
    <property type="evidence" value="ECO:0007669"/>
    <property type="project" value="UniProtKB-ARBA"/>
</dbReference>
<accession>A0AAW1CH38</accession>
<sequence length="639" mass="73985">MSFYDALTTFYNILSYAINYFVPVKCYYKSNFPIWYSDELKDLTIKKRFTHAMYKKTGICSHYVKFSSLRAKCKSLSRKCYHEYIDLVESNIHYDINHFWKFTSKIKSDKNNLPKVMFLDNQCCDNDCDIANLFATYFSSIFNNNSINCNKPSFNSSLSISNIIIDISSLLNKLVSIKSSTSPSFDGIPSCLLKNCANNLAEALTFLFNFSLSYGIVPDVWKVSFVNPVFKCGSRDNVKNYRPISMLCPIAKVFDSLVYDLIYPLTSSIIPEQHGFVKNRSTTTNLLIYQTTIFNACNENFIVDSIHTDFSKAFDSVNISTVLLKLETYGIHGSLLKWFSSYLADRLQIVKANSSYSFAFPATSGVPQGSHLGPLLFLVFINDIGSIFNNVFFLLFADDLKIFKVIKSPHDNHILQNNLDSLQVWCSNNGLHLNVSKCYQICCTKKFNSVSNYFQYKLNDQYLTKVEIIKDLGVYFDSKLSFKYHILQIFSKALKVLGFVIRFSRSFHSISTLKLLYITLVRPILEFSSLIWSPNYQYLISHIEKIQHRFLRYIYFFENRQYSYNIDYNQILSTVNMSTLESRRLKADLIFLFKIINNRIDCNVILELLNFNVPSHRTLESLFSLMYHSAKPIICIFPQ</sequence>
<comment type="caution">
    <text evidence="2">The sequence shown here is derived from an EMBL/GenBank/DDBJ whole genome shotgun (WGS) entry which is preliminary data.</text>
</comment>
<proteinExistence type="predicted"/>
<dbReference type="PRINTS" id="PR01345">
    <property type="entry name" value="CERVTRCPTASE"/>
</dbReference>
<dbReference type="PROSITE" id="PS50878">
    <property type="entry name" value="RT_POL"/>
    <property type="match status" value="1"/>
</dbReference>
<evidence type="ECO:0000259" key="1">
    <source>
        <dbReference type="PROSITE" id="PS50878"/>
    </source>
</evidence>
<dbReference type="InterPro" id="IPR000477">
    <property type="entry name" value="RT_dom"/>
</dbReference>
<dbReference type="SUPFAM" id="SSF56672">
    <property type="entry name" value="DNA/RNA polymerases"/>
    <property type="match status" value="1"/>
</dbReference>
<keyword evidence="3" id="KW-1185">Reference proteome</keyword>
<evidence type="ECO:0000313" key="2">
    <source>
        <dbReference type="EMBL" id="KAK9496778.1"/>
    </source>
</evidence>
<dbReference type="CDD" id="cd01650">
    <property type="entry name" value="RT_nLTR_like"/>
    <property type="match status" value="1"/>
</dbReference>
<name>A0AAW1CH38_9HEMI</name>
<dbReference type="InterPro" id="IPR043502">
    <property type="entry name" value="DNA/RNA_pol_sf"/>
</dbReference>
<dbReference type="EMBL" id="JAPXFL010000055">
    <property type="protein sequence ID" value="KAK9496777.1"/>
    <property type="molecule type" value="Genomic_DNA"/>
</dbReference>
<evidence type="ECO:0000313" key="3">
    <source>
        <dbReference type="Proteomes" id="UP001461498"/>
    </source>
</evidence>
<dbReference type="PANTHER" id="PTHR33332">
    <property type="entry name" value="REVERSE TRANSCRIPTASE DOMAIN-CONTAINING PROTEIN"/>
    <property type="match status" value="1"/>
</dbReference>
<gene>
    <name evidence="2" type="ORF">O3M35_012971</name>
</gene>
<organism evidence="2 3">
    <name type="scientific">Rhynocoris fuscipes</name>
    <dbReference type="NCBI Taxonomy" id="488301"/>
    <lineage>
        <taxon>Eukaryota</taxon>
        <taxon>Metazoa</taxon>
        <taxon>Ecdysozoa</taxon>
        <taxon>Arthropoda</taxon>
        <taxon>Hexapoda</taxon>
        <taxon>Insecta</taxon>
        <taxon>Pterygota</taxon>
        <taxon>Neoptera</taxon>
        <taxon>Paraneoptera</taxon>
        <taxon>Hemiptera</taxon>
        <taxon>Heteroptera</taxon>
        <taxon>Panheteroptera</taxon>
        <taxon>Cimicomorpha</taxon>
        <taxon>Reduviidae</taxon>
        <taxon>Harpactorinae</taxon>
        <taxon>Harpactorini</taxon>
        <taxon>Rhynocoris</taxon>
    </lineage>
</organism>
<feature type="domain" description="Reverse transcriptase" evidence="1">
    <location>
        <begin position="210"/>
        <end position="458"/>
    </location>
</feature>
<dbReference type="AlphaFoldDB" id="A0AAW1CH38"/>
<reference evidence="2 3" key="1">
    <citation type="submission" date="2022-12" db="EMBL/GenBank/DDBJ databases">
        <title>Chromosome-level genome assembly of true bugs.</title>
        <authorList>
            <person name="Ma L."/>
            <person name="Li H."/>
        </authorList>
    </citation>
    <scope>NUCLEOTIDE SEQUENCE [LARGE SCALE GENOMIC DNA]</scope>
    <source>
        <strain evidence="2">Lab_2022b</strain>
    </source>
</reference>
<protein>
    <recommendedName>
        <fullName evidence="1">Reverse transcriptase domain-containing protein</fullName>
    </recommendedName>
</protein>
<dbReference type="Pfam" id="PF00078">
    <property type="entry name" value="RVT_1"/>
    <property type="match status" value="1"/>
</dbReference>
<dbReference type="EMBL" id="JAPXFL010000055">
    <property type="protein sequence ID" value="KAK9496778.1"/>
    <property type="molecule type" value="Genomic_DNA"/>
</dbReference>
<dbReference type="Proteomes" id="UP001461498">
    <property type="component" value="Unassembled WGS sequence"/>
</dbReference>